<dbReference type="Pfam" id="PF08241">
    <property type="entry name" value="Methyltransf_11"/>
    <property type="match status" value="1"/>
</dbReference>
<dbReference type="PANTHER" id="PTHR44942">
    <property type="entry name" value="METHYLTRANSF_11 DOMAIN-CONTAINING PROTEIN"/>
    <property type="match status" value="1"/>
</dbReference>
<evidence type="ECO:0000256" key="3">
    <source>
        <dbReference type="ARBA" id="ARBA00022679"/>
    </source>
</evidence>
<dbReference type="InterPro" id="IPR029063">
    <property type="entry name" value="SAM-dependent_MTases_sf"/>
</dbReference>
<keyword evidence="6" id="KW-1185">Reference proteome</keyword>
<evidence type="ECO:0000313" key="6">
    <source>
        <dbReference type="Proteomes" id="UP000662747"/>
    </source>
</evidence>
<dbReference type="InterPro" id="IPR051052">
    <property type="entry name" value="Diverse_substrate_MTase"/>
</dbReference>
<dbReference type="GO" id="GO:0008168">
    <property type="term" value="F:methyltransferase activity"/>
    <property type="evidence" value="ECO:0007669"/>
    <property type="project" value="UniProtKB-KW"/>
</dbReference>
<dbReference type="PANTHER" id="PTHR44942:SF4">
    <property type="entry name" value="METHYLTRANSFERASE TYPE 11 DOMAIN-CONTAINING PROTEIN"/>
    <property type="match status" value="1"/>
</dbReference>
<name>A0ABX7NXY2_9BACT</name>
<keyword evidence="2 5" id="KW-0489">Methyltransferase</keyword>
<evidence type="ECO:0000259" key="4">
    <source>
        <dbReference type="Pfam" id="PF08241"/>
    </source>
</evidence>
<dbReference type="GO" id="GO:0032259">
    <property type="term" value="P:methylation"/>
    <property type="evidence" value="ECO:0007669"/>
    <property type="project" value="UniProtKB-KW"/>
</dbReference>
<dbReference type="CDD" id="cd02440">
    <property type="entry name" value="AdoMet_MTases"/>
    <property type="match status" value="1"/>
</dbReference>
<comment type="similarity">
    <text evidence="1">Belongs to the methyltransferase superfamily.</text>
</comment>
<keyword evidence="3" id="KW-0808">Transferase</keyword>
<dbReference type="SUPFAM" id="SSF53335">
    <property type="entry name" value="S-adenosyl-L-methionine-dependent methyltransferases"/>
    <property type="match status" value="1"/>
</dbReference>
<dbReference type="Gene3D" id="3.40.50.150">
    <property type="entry name" value="Vaccinia Virus protein VP39"/>
    <property type="match status" value="1"/>
</dbReference>
<evidence type="ECO:0000256" key="2">
    <source>
        <dbReference type="ARBA" id="ARBA00022603"/>
    </source>
</evidence>
<dbReference type="Proteomes" id="UP000662747">
    <property type="component" value="Chromosome"/>
</dbReference>
<accession>A0ABX7NXY2</accession>
<reference evidence="5 6" key="1">
    <citation type="submission" date="2021-02" db="EMBL/GenBank/DDBJ databases">
        <title>De Novo genome assembly of isolated myxobacteria.</title>
        <authorList>
            <person name="Stevens D.C."/>
        </authorList>
    </citation>
    <scope>NUCLEOTIDE SEQUENCE [LARGE SCALE GENOMIC DNA]</scope>
    <source>
        <strain evidence="6">SCPEA02</strain>
    </source>
</reference>
<protein>
    <submittedName>
        <fullName evidence="5">Class I SAM-dependent methyltransferase</fullName>
    </submittedName>
</protein>
<dbReference type="InterPro" id="IPR013216">
    <property type="entry name" value="Methyltransf_11"/>
</dbReference>
<proteinExistence type="inferred from homology"/>
<dbReference type="RefSeq" id="WP_206722528.1">
    <property type="nucleotide sequence ID" value="NZ_CP071090.1"/>
</dbReference>
<dbReference type="EMBL" id="CP071090">
    <property type="protein sequence ID" value="QSQ20948.1"/>
    <property type="molecule type" value="Genomic_DNA"/>
</dbReference>
<evidence type="ECO:0000256" key="1">
    <source>
        <dbReference type="ARBA" id="ARBA00008361"/>
    </source>
</evidence>
<evidence type="ECO:0000313" key="5">
    <source>
        <dbReference type="EMBL" id="QSQ20948.1"/>
    </source>
</evidence>
<organism evidence="5 6">
    <name type="scientific">Pyxidicoccus parkwayensis</name>
    <dbReference type="NCBI Taxonomy" id="2813578"/>
    <lineage>
        <taxon>Bacteria</taxon>
        <taxon>Pseudomonadati</taxon>
        <taxon>Myxococcota</taxon>
        <taxon>Myxococcia</taxon>
        <taxon>Myxococcales</taxon>
        <taxon>Cystobacterineae</taxon>
        <taxon>Myxococcaceae</taxon>
        <taxon>Pyxidicoccus</taxon>
    </lineage>
</organism>
<sequence length="259" mass="28139">MQVDFGRTSSDYAKHRAGFPDSFFSRLVRDGILRPGLRAVDVGTGTGTIARGLARHGCTVTALDVSAPMLESARGLATEAGLRIDFYQAPAERTGLPSEAYELVTAGQCWHWFDRRSAAHEAARLLVPGGRLVIAHNDWLAPEGSVVEATETLIDAFNPGPPPTYLGYGQGVGVYPQWFRDVAGAGFIHLESFTFDVTVPYTHEAWRGRIRANARVGASLPAAAVERFDTQLAAILAERFPQEPLSIPHRIFALVATRP</sequence>
<feature type="domain" description="Methyltransferase type 11" evidence="4">
    <location>
        <begin position="40"/>
        <end position="134"/>
    </location>
</feature>
<gene>
    <name evidence="5" type="ORF">JY651_37875</name>
</gene>